<dbReference type="STRING" id="223900.GCA_000821045_01194"/>
<protein>
    <submittedName>
        <fullName evidence="2">Uncharacterized protein</fullName>
    </submittedName>
</protein>
<dbReference type="AlphaFoldDB" id="A0A1Q8TB28"/>
<reference evidence="2 3" key="1">
    <citation type="submission" date="2016-12" db="EMBL/GenBank/DDBJ databases">
        <title>Draft genome sequences of strains Salinicola socius SMB35, Salinicola sp. MH3R3-1 and Chromohalobacter sp. SMB17 from the Verkhnekamsk potash mining region of Russia.</title>
        <authorList>
            <person name="Mavrodi D.V."/>
            <person name="Olsson B.E."/>
            <person name="Korsakova E.S."/>
            <person name="Pyankova A."/>
            <person name="Mavrodi O.V."/>
            <person name="Plotnikova E.G."/>
        </authorList>
    </citation>
    <scope>NUCLEOTIDE SEQUENCE [LARGE SCALE GENOMIC DNA]</scope>
    <source>
        <strain evidence="2 3">SMB17</strain>
    </source>
</reference>
<dbReference type="RefSeq" id="WP_075369667.1">
    <property type="nucleotide sequence ID" value="NZ_MSDQ01000030.1"/>
</dbReference>
<name>A0A1Q8TB28_9GAMM</name>
<keyword evidence="3" id="KW-1185">Reference proteome</keyword>
<organism evidence="2 3">
    <name type="scientific">Chromohalobacter japonicus</name>
    <dbReference type="NCBI Taxonomy" id="223900"/>
    <lineage>
        <taxon>Bacteria</taxon>
        <taxon>Pseudomonadati</taxon>
        <taxon>Pseudomonadota</taxon>
        <taxon>Gammaproteobacteria</taxon>
        <taxon>Oceanospirillales</taxon>
        <taxon>Halomonadaceae</taxon>
        <taxon>Chromohalobacter</taxon>
    </lineage>
</organism>
<dbReference type="Proteomes" id="UP000186806">
    <property type="component" value="Unassembled WGS sequence"/>
</dbReference>
<proteinExistence type="predicted"/>
<evidence type="ECO:0000313" key="2">
    <source>
        <dbReference type="EMBL" id="OLO10875.1"/>
    </source>
</evidence>
<evidence type="ECO:0000313" key="3">
    <source>
        <dbReference type="Proteomes" id="UP000186806"/>
    </source>
</evidence>
<comment type="caution">
    <text evidence="2">The sequence shown here is derived from an EMBL/GenBank/DDBJ whole genome shotgun (WGS) entry which is preliminary data.</text>
</comment>
<dbReference type="EMBL" id="MSDQ01000030">
    <property type="protein sequence ID" value="OLO10875.1"/>
    <property type="molecule type" value="Genomic_DNA"/>
</dbReference>
<feature type="region of interest" description="Disordered" evidence="1">
    <location>
        <begin position="136"/>
        <end position="162"/>
    </location>
</feature>
<evidence type="ECO:0000256" key="1">
    <source>
        <dbReference type="SAM" id="MobiDB-lite"/>
    </source>
</evidence>
<gene>
    <name evidence="2" type="ORF">BTW10_12335</name>
</gene>
<accession>A0A1Q8TB28</accession>
<sequence>MLEWLQDRLSRQHGIAIWVIKQCDDTTLHLCGKGMAEGTERMSRRRRTLARGTFVGPVRIGEHHEVLHSDLFARLPLRDELRLIDEREAEYAGRRYHVSWVPERCWRFQGPLISQPQRNDGKLRFVSHEDVASIREKTAASSAQAMPPRTSDGWSLAARDDD</sequence>